<dbReference type="EMBL" id="GFPF01012567">
    <property type="protein sequence ID" value="MAA23713.1"/>
    <property type="molecule type" value="Transcribed_RNA"/>
</dbReference>
<dbReference type="FunFam" id="4.10.280.10:FF:000036">
    <property type="entry name" value="Transcription factor AP-4"/>
    <property type="match status" value="1"/>
</dbReference>
<keyword evidence="4" id="KW-0804">Transcription</keyword>
<dbReference type="PANTHER" id="PTHR15741">
    <property type="entry name" value="BASIC HELIX-LOOP-HELIX ZIP TRANSCRIPTION FACTOR"/>
    <property type="match status" value="1"/>
</dbReference>
<dbReference type="GO" id="GO:0005634">
    <property type="term" value="C:nucleus"/>
    <property type="evidence" value="ECO:0007669"/>
    <property type="project" value="UniProtKB-SubCell"/>
</dbReference>
<feature type="region of interest" description="Disordered" evidence="6">
    <location>
        <begin position="122"/>
        <end position="162"/>
    </location>
</feature>
<protein>
    <submittedName>
        <fullName evidence="8">Transcription factor AP-4</fullName>
    </submittedName>
</protein>
<keyword evidence="5" id="KW-0539">Nucleus</keyword>
<feature type="region of interest" description="Disordered" evidence="6">
    <location>
        <begin position="250"/>
        <end position="273"/>
    </location>
</feature>
<feature type="compositionally biased region" description="Pro residues" evidence="6">
    <location>
        <begin position="257"/>
        <end position="268"/>
    </location>
</feature>
<evidence type="ECO:0000256" key="1">
    <source>
        <dbReference type="ARBA" id="ARBA00004123"/>
    </source>
</evidence>
<keyword evidence="3" id="KW-0238">DNA-binding</keyword>
<dbReference type="Gene3D" id="4.10.280.10">
    <property type="entry name" value="Helix-loop-helix DNA-binding domain"/>
    <property type="match status" value="1"/>
</dbReference>
<dbReference type="SUPFAM" id="SSF47459">
    <property type="entry name" value="HLH, helix-loop-helix DNA-binding domain"/>
    <property type="match status" value="1"/>
</dbReference>
<evidence type="ECO:0000256" key="4">
    <source>
        <dbReference type="ARBA" id="ARBA00023163"/>
    </source>
</evidence>
<organism evidence="8">
    <name type="scientific">Rhipicephalus zambeziensis</name>
    <dbReference type="NCBI Taxonomy" id="60191"/>
    <lineage>
        <taxon>Eukaryota</taxon>
        <taxon>Metazoa</taxon>
        <taxon>Ecdysozoa</taxon>
        <taxon>Arthropoda</taxon>
        <taxon>Chelicerata</taxon>
        <taxon>Arachnida</taxon>
        <taxon>Acari</taxon>
        <taxon>Parasitiformes</taxon>
        <taxon>Ixodida</taxon>
        <taxon>Ixodoidea</taxon>
        <taxon>Ixodidae</taxon>
        <taxon>Rhipicephalinae</taxon>
        <taxon>Rhipicephalus</taxon>
        <taxon>Rhipicephalus</taxon>
    </lineage>
</organism>
<dbReference type="AlphaFoldDB" id="A0A224Z9N7"/>
<reference evidence="8" key="1">
    <citation type="journal article" date="2017" name="Parasit. Vectors">
        <title>Sialotranscriptomics of Rhipicephalus zambeziensis reveals intricate expression profiles of secretory proteins and suggests tight temporal transcriptional regulation during blood-feeding.</title>
        <authorList>
            <person name="de Castro M.H."/>
            <person name="de Klerk D."/>
            <person name="Pienaar R."/>
            <person name="Rees D.J.G."/>
            <person name="Mans B.J."/>
        </authorList>
    </citation>
    <scope>NUCLEOTIDE SEQUENCE</scope>
    <source>
        <tissue evidence="8">Salivary glands</tissue>
    </source>
</reference>
<dbReference type="PANTHER" id="PTHR15741:SF27">
    <property type="entry name" value="TRANSCRIPTION FACTOR AP-4"/>
    <property type="match status" value="1"/>
</dbReference>
<evidence type="ECO:0000313" key="8">
    <source>
        <dbReference type="EMBL" id="MAA23713.1"/>
    </source>
</evidence>
<evidence type="ECO:0000256" key="2">
    <source>
        <dbReference type="ARBA" id="ARBA00023015"/>
    </source>
</evidence>
<evidence type="ECO:0000256" key="3">
    <source>
        <dbReference type="ARBA" id="ARBA00023125"/>
    </source>
</evidence>
<dbReference type="GO" id="GO:0000978">
    <property type="term" value="F:RNA polymerase II cis-regulatory region sequence-specific DNA binding"/>
    <property type="evidence" value="ECO:0007669"/>
    <property type="project" value="TreeGrafter"/>
</dbReference>
<keyword evidence="2" id="KW-0805">Transcription regulation</keyword>
<dbReference type="GO" id="GO:0046983">
    <property type="term" value="F:protein dimerization activity"/>
    <property type="evidence" value="ECO:0007669"/>
    <property type="project" value="InterPro"/>
</dbReference>
<dbReference type="InterPro" id="IPR011598">
    <property type="entry name" value="bHLH_dom"/>
</dbReference>
<sequence>MALYHRSSEKRRIFNDFRRQEEEVIGSLVSRLSNRPTSPKTQMEQEKRIRREIANSNERRRMQSINAGFQSLRTLLPHHDGEKLSKAAILQHTAEYIYQLEQEKTRLLSQNSQLKRLLNCQMSQDSDGSSSDSPLPKRKKGDNMDDEGIAGMSPQDTDTKEDVLRELVDLRGQLDRERRLRMILEDQARGMESQAYTERIREAPAATPHHKVKAEEVTDTTQTAVVVAQSPPELVTPQFSPAPAPVALPAGCASPPRAHPQPAEPLPSPTADLPQDLSTHSMQPAAPAAVTVAPTMAVREETAAPPLQSSPCTSPYHASTSRQNLETIVEAIRHLEGDHLFRDDEPHSAATPERMSPPGGDGSMLRSSLNVLVVHEPALRQQVIQCGTATRRPGVIVANHS</sequence>
<feature type="region of interest" description="Disordered" evidence="6">
    <location>
        <begin position="342"/>
        <end position="361"/>
    </location>
</feature>
<dbReference type="GO" id="GO:0000981">
    <property type="term" value="F:DNA-binding transcription factor activity, RNA polymerase II-specific"/>
    <property type="evidence" value="ECO:0007669"/>
    <property type="project" value="TreeGrafter"/>
</dbReference>
<dbReference type="InterPro" id="IPR036638">
    <property type="entry name" value="HLH_DNA-bd_sf"/>
</dbReference>
<dbReference type="CDD" id="cd11419">
    <property type="entry name" value="bHLHzip_TFAP4"/>
    <property type="match status" value="1"/>
</dbReference>
<dbReference type="PROSITE" id="PS50888">
    <property type="entry name" value="BHLH"/>
    <property type="match status" value="1"/>
</dbReference>
<name>A0A224Z9N7_9ACAR</name>
<proteinExistence type="predicted"/>
<dbReference type="SMART" id="SM00353">
    <property type="entry name" value="HLH"/>
    <property type="match status" value="1"/>
</dbReference>
<accession>A0A224Z9N7</accession>
<feature type="domain" description="BHLH" evidence="7">
    <location>
        <begin position="49"/>
        <end position="100"/>
    </location>
</feature>
<comment type="subcellular location">
    <subcellularLocation>
        <location evidence="1">Nucleus</location>
    </subcellularLocation>
</comment>
<dbReference type="InterPro" id="IPR052207">
    <property type="entry name" value="Max-like/E-box_TFs"/>
</dbReference>
<evidence type="ECO:0000259" key="7">
    <source>
        <dbReference type="PROSITE" id="PS50888"/>
    </source>
</evidence>
<evidence type="ECO:0000256" key="6">
    <source>
        <dbReference type="SAM" id="MobiDB-lite"/>
    </source>
</evidence>
<evidence type="ECO:0000256" key="5">
    <source>
        <dbReference type="ARBA" id="ARBA00023242"/>
    </source>
</evidence>
<dbReference type="Pfam" id="PF00010">
    <property type="entry name" value="HLH"/>
    <property type="match status" value="1"/>
</dbReference>
<feature type="compositionally biased region" description="Low complexity" evidence="6">
    <location>
        <begin position="123"/>
        <end position="133"/>
    </location>
</feature>